<accession>A0A1I7UNU1</accession>
<dbReference type="AlphaFoldDB" id="A0A1I7UNU1"/>
<protein>
    <submittedName>
        <fullName evidence="3">Mono(ADP-ribosyl)transferase</fullName>
    </submittedName>
</protein>
<dbReference type="eggNOG" id="ENOG502RT8B">
    <property type="taxonomic scope" value="Eukaryota"/>
</dbReference>
<feature type="region of interest" description="Disordered" evidence="1">
    <location>
        <begin position="379"/>
        <end position="472"/>
    </location>
</feature>
<evidence type="ECO:0000256" key="1">
    <source>
        <dbReference type="SAM" id="MobiDB-lite"/>
    </source>
</evidence>
<feature type="compositionally biased region" description="Polar residues" evidence="1">
    <location>
        <begin position="587"/>
        <end position="598"/>
    </location>
</feature>
<feature type="compositionally biased region" description="Polar residues" evidence="1">
    <location>
        <begin position="655"/>
        <end position="669"/>
    </location>
</feature>
<dbReference type="STRING" id="1561998.A0A1I7UNU1"/>
<dbReference type="GO" id="GO:0006914">
    <property type="term" value="P:autophagy"/>
    <property type="evidence" value="ECO:0007669"/>
    <property type="project" value="InterPro"/>
</dbReference>
<feature type="region of interest" description="Disordered" evidence="1">
    <location>
        <begin position="620"/>
        <end position="669"/>
    </location>
</feature>
<feature type="compositionally biased region" description="Basic and acidic residues" evidence="1">
    <location>
        <begin position="379"/>
        <end position="412"/>
    </location>
</feature>
<feature type="region of interest" description="Disordered" evidence="1">
    <location>
        <begin position="699"/>
        <end position="744"/>
    </location>
</feature>
<feature type="region of interest" description="Disordered" evidence="1">
    <location>
        <begin position="533"/>
        <end position="607"/>
    </location>
</feature>
<organism evidence="2 3">
    <name type="scientific">Caenorhabditis tropicalis</name>
    <dbReference type="NCBI Taxonomy" id="1561998"/>
    <lineage>
        <taxon>Eukaryota</taxon>
        <taxon>Metazoa</taxon>
        <taxon>Ecdysozoa</taxon>
        <taxon>Nematoda</taxon>
        <taxon>Chromadorea</taxon>
        <taxon>Rhabditida</taxon>
        <taxon>Rhabditina</taxon>
        <taxon>Rhabditomorpha</taxon>
        <taxon>Rhabditoidea</taxon>
        <taxon>Rhabditidae</taxon>
        <taxon>Peloderinae</taxon>
        <taxon>Caenorhabditis</taxon>
    </lineage>
</organism>
<sequence>MTHQASRNPPLSQASTIQTAAPPSRKIQVTTCSSRCCSLIGVSRSNSIYYFFENKNGKLVPHVCSCQTKTIESDLLPLYSEWSDKLGETVIFVYNRVTSKVEQYVCREEFGQLEQVEKSGLIYNSGYSAQCNIVASIDVGDKSILIERDSNGSLKKCLKFGERFTYLPSTEVRTMIVKELEEEGEDSEDENDSEDEENEDSEYNDYISKISKINITECLHTNKDIIHVFDSRSETYKSFCYEQKTGDFYPFVCNSCPKTVVEDHLFPKYHEVAKSGEYVIHVYNSFTRLMEKYSYYATTRYFKQGSYPELVYDPSKDLTASLLFVTTQTPATLAVMRDSDGRMKKEQFSAVKNQFVKMPPATVKTFIVLKKEEMAKKKEEEKKKKQEEEKKEEEKKKKEQEKKEAEKPKKNEVISVSSSKTSQPSVPESSECPPPSVKEIPKERKEVSQEQLPKTAPQEKKQEISSTAPQKPLCVILANSEPTLGDVVEARQVIADLNGMEKELEMLTKKGSEPCKKPTVEELQEAIRVVLAYTRGSRNDVIPDSSSKKSEPSTVETPPQLAEVPTNLETKEIPPKSKQEDQEEVSKNQQDPQDSTDPFQARHIVQDYFQRYQERKAALEEEERLKKEEEEKLDSDLQRLNVSGFSSKSSESPSTVLRETQPLRTQRNDTSVKAVYNTALDLSDDWEMCSMSTRNYDRLTAERPEEKEMTKSIRKRPLISTNKTPSVERVHVSKQGEWASAKESLKEREVTDKEALASLREFFERSNAKKETIQESSQYRRSSLFPGYEKTDESTSSQRRYQ</sequence>
<dbReference type="PANTHER" id="PTHR21504">
    <property type="entry name" value="IG-LIKE DOMAIN-CONTAINING PROTEIN-RELATED-RELATED"/>
    <property type="match status" value="1"/>
</dbReference>
<proteinExistence type="predicted"/>
<feature type="compositionally biased region" description="Low complexity" evidence="1">
    <location>
        <begin position="415"/>
        <end position="431"/>
    </location>
</feature>
<name>A0A1I7UNU1_9PELO</name>
<evidence type="ECO:0000313" key="2">
    <source>
        <dbReference type="Proteomes" id="UP000095282"/>
    </source>
</evidence>
<feature type="region of interest" description="Disordered" evidence="1">
    <location>
        <begin position="767"/>
        <end position="802"/>
    </location>
</feature>
<feature type="compositionally biased region" description="Basic and acidic residues" evidence="1">
    <location>
        <begin position="699"/>
        <end position="711"/>
    </location>
</feature>
<feature type="compositionally biased region" description="Basic and acidic residues" evidence="1">
    <location>
        <begin position="620"/>
        <end position="637"/>
    </location>
</feature>
<evidence type="ECO:0000313" key="3">
    <source>
        <dbReference type="WBParaSite" id="Csp11.Scaffold630.g17844.t1"/>
    </source>
</evidence>
<feature type="compositionally biased region" description="Basic and acidic residues" evidence="1">
    <location>
        <begin position="569"/>
        <end position="586"/>
    </location>
</feature>
<dbReference type="InterPro" id="IPR039908">
    <property type="entry name" value="Sepa-1"/>
</dbReference>
<feature type="region of interest" description="Disordered" evidence="1">
    <location>
        <begin position="181"/>
        <end position="203"/>
    </location>
</feature>
<dbReference type="WBParaSite" id="Csp11.Scaffold630.g17844.t1">
    <property type="protein sequence ID" value="Csp11.Scaffold630.g17844.t1"/>
    <property type="gene ID" value="Csp11.Scaffold630.g17844"/>
</dbReference>
<feature type="compositionally biased region" description="Basic and acidic residues" evidence="1">
    <location>
        <begin position="439"/>
        <end position="448"/>
    </location>
</feature>
<keyword evidence="2" id="KW-1185">Reference proteome</keyword>
<feature type="region of interest" description="Disordered" evidence="1">
    <location>
        <begin position="1"/>
        <end position="22"/>
    </location>
</feature>
<dbReference type="PANTHER" id="PTHR21504:SF1">
    <property type="entry name" value="IG-LIKE DOMAIN-CONTAINING PROTEIN-RELATED"/>
    <property type="match status" value="1"/>
</dbReference>
<feature type="compositionally biased region" description="Low complexity" evidence="1">
    <location>
        <begin position="643"/>
        <end position="654"/>
    </location>
</feature>
<reference evidence="3" key="1">
    <citation type="submission" date="2016-11" db="UniProtKB">
        <authorList>
            <consortium name="WormBaseParasite"/>
        </authorList>
    </citation>
    <scope>IDENTIFICATION</scope>
</reference>
<dbReference type="Proteomes" id="UP000095282">
    <property type="component" value="Unplaced"/>
</dbReference>